<reference evidence="1" key="2">
    <citation type="journal article" date="2021" name="PeerJ">
        <title>Extensive microbial diversity within the chicken gut microbiome revealed by metagenomics and culture.</title>
        <authorList>
            <person name="Gilroy R."/>
            <person name="Ravi A."/>
            <person name="Getino M."/>
            <person name="Pursley I."/>
            <person name="Horton D.L."/>
            <person name="Alikhan N.F."/>
            <person name="Baker D."/>
            <person name="Gharbi K."/>
            <person name="Hall N."/>
            <person name="Watson M."/>
            <person name="Adriaenssens E.M."/>
            <person name="Foster-Nyarko E."/>
            <person name="Jarju S."/>
            <person name="Secka A."/>
            <person name="Antonio M."/>
            <person name="Oren A."/>
            <person name="Chaudhuri R.R."/>
            <person name="La Ragione R."/>
            <person name="Hildebrand F."/>
            <person name="Pallen M.J."/>
        </authorList>
    </citation>
    <scope>NUCLEOTIDE SEQUENCE</scope>
    <source>
        <strain evidence="1">17113</strain>
    </source>
</reference>
<protein>
    <submittedName>
        <fullName evidence="1">DUF1667 domain-containing protein</fullName>
    </submittedName>
</protein>
<dbReference type="SUPFAM" id="SSF160148">
    <property type="entry name" value="CPE0013-like"/>
    <property type="match status" value="1"/>
</dbReference>
<proteinExistence type="predicted"/>
<dbReference type="AlphaFoldDB" id="A0A9D9DFW1"/>
<dbReference type="PANTHER" id="PTHR39450:SF1">
    <property type="entry name" value="DUF1667 DOMAIN-CONTAINING PROTEIN"/>
    <property type="match status" value="1"/>
</dbReference>
<gene>
    <name evidence="1" type="ORF">IAC61_05965</name>
</gene>
<dbReference type="Proteomes" id="UP000823634">
    <property type="component" value="Unassembled WGS sequence"/>
</dbReference>
<name>A0A9D9DFW1_9FIRM</name>
<reference evidence="1" key="1">
    <citation type="submission" date="2020-10" db="EMBL/GenBank/DDBJ databases">
        <authorList>
            <person name="Gilroy R."/>
        </authorList>
    </citation>
    <scope>NUCLEOTIDE SEQUENCE</scope>
    <source>
        <strain evidence="1">17113</strain>
    </source>
</reference>
<dbReference type="InterPro" id="IPR012460">
    <property type="entry name" value="DUF1667"/>
</dbReference>
<evidence type="ECO:0000313" key="1">
    <source>
        <dbReference type="EMBL" id="MBO8426834.1"/>
    </source>
</evidence>
<organism evidence="1 2">
    <name type="scientific">Candidatus Alloenteromonas pullistercoris</name>
    <dbReference type="NCBI Taxonomy" id="2840785"/>
    <lineage>
        <taxon>Bacteria</taxon>
        <taxon>Bacillati</taxon>
        <taxon>Bacillota</taxon>
        <taxon>Bacillota incertae sedis</taxon>
        <taxon>Candidatus Alloenteromonas</taxon>
    </lineage>
</organism>
<sequence length="115" mass="12393">MTREFTCIICPRGCHLRIDDSLNVEGHSCPRGKAYAIQEATDPRRALSSTAVIDSRCVNVIPVQSTAPLPKGSIEKALGEIRLLHLKAPIHEGDVLIPDLADTGIPLLASCDILI</sequence>
<dbReference type="EMBL" id="JADINA010000039">
    <property type="protein sequence ID" value="MBO8426834.1"/>
    <property type="molecule type" value="Genomic_DNA"/>
</dbReference>
<dbReference type="InterPro" id="IPR036593">
    <property type="entry name" value="CPE0013-like_sf"/>
</dbReference>
<evidence type="ECO:0000313" key="2">
    <source>
        <dbReference type="Proteomes" id="UP000823634"/>
    </source>
</evidence>
<accession>A0A9D9DFW1</accession>
<comment type="caution">
    <text evidence="1">The sequence shown here is derived from an EMBL/GenBank/DDBJ whole genome shotgun (WGS) entry which is preliminary data.</text>
</comment>
<dbReference type="PANTHER" id="PTHR39450">
    <property type="entry name" value="MOLYBDOPTERIN OXIDOREDUCTASE, 4FE-4S CLUSTER-BINDING SUBUNIT"/>
    <property type="match status" value="1"/>
</dbReference>
<dbReference type="Pfam" id="PF07892">
    <property type="entry name" value="DUF1667"/>
    <property type="match status" value="1"/>
</dbReference>
<dbReference type="Gene3D" id="3.10.530.10">
    <property type="entry name" value="CPE0013-like"/>
    <property type="match status" value="1"/>
</dbReference>